<dbReference type="InterPro" id="IPR024264">
    <property type="entry name" value="DUF3786"/>
</dbReference>
<dbReference type="GO" id="GO:0046872">
    <property type="term" value="F:metal ion binding"/>
    <property type="evidence" value="ECO:0007669"/>
    <property type="project" value="UniProtKB-KW"/>
</dbReference>
<feature type="domain" description="4Fe-4S" evidence="5">
    <location>
        <begin position="1"/>
        <end position="61"/>
    </location>
</feature>
<keyword evidence="4" id="KW-0411">Iron-sulfur</keyword>
<evidence type="ECO:0000256" key="2">
    <source>
        <dbReference type="ARBA" id="ARBA00022723"/>
    </source>
</evidence>
<name>A0A7C4RSK1_9BACT</name>
<accession>A0A7C4RSK1</accession>
<evidence type="ECO:0000256" key="4">
    <source>
        <dbReference type="ARBA" id="ARBA00023014"/>
    </source>
</evidence>
<evidence type="ECO:0000313" key="6">
    <source>
        <dbReference type="EMBL" id="HGU32917.1"/>
    </source>
</evidence>
<dbReference type="EMBL" id="DSUH01000203">
    <property type="protein sequence ID" value="HGU32917.1"/>
    <property type="molecule type" value="Genomic_DNA"/>
</dbReference>
<dbReference type="AlphaFoldDB" id="A0A7C4RSK1"/>
<dbReference type="PROSITE" id="PS51656">
    <property type="entry name" value="4FE4S"/>
    <property type="match status" value="1"/>
</dbReference>
<dbReference type="InterPro" id="IPR007202">
    <property type="entry name" value="4Fe-4S_dom"/>
</dbReference>
<sequence>MPEFRTVMDILKILEKSNCKQCNEKTCLAFAAAVHQGRRTLSECPKVPADILSSFRKPAPSAVIEAVNNAPIESLKKRIGEIDLEEAARRIGAKYESGRLVLRVFGKEVTVDAAGAFTTDIHINPWVVIPVLTYILEGKGVVPSGRWVPFRELDGGMAWLGLYEQQGEKLLKKVADTYPDLFRDMIELFNGKRVQNMYEADISLVLNPLPLIPILVCYWLPEEGMASSLTLFFDKSADQNLDIQSIYGLVAGIAHMFEKIAARHGFS</sequence>
<keyword evidence="2" id="KW-0479">Metal-binding</keyword>
<comment type="caution">
    <text evidence="6">The sequence shown here is derived from an EMBL/GenBank/DDBJ whole genome shotgun (WGS) entry which is preliminary data.</text>
</comment>
<evidence type="ECO:0000256" key="1">
    <source>
        <dbReference type="ARBA" id="ARBA00022485"/>
    </source>
</evidence>
<dbReference type="Pfam" id="PF12654">
    <property type="entry name" value="DUF3786"/>
    <property type="match status" value="1"/>
</dbReference>
<reference evidence="6" key="1">
    <citation type="journal article" date="2020" name="mSystems">
        <title>Genome- and Community-Level Interaction Insights into Carbon Utilization and Element Cycling Functions of Hydrothermarchaeota in Hydrothermal Sediment.</title>
        <authorList>
            <person name="Zhou Z."/>
            <person name="Liu Y."/>
            <person name="Xu W."/>
            <person name="Pan J."/>
            <person name="Luo Z.H."/>
            <person name="Li M."/>
        </authorList>
    </citation>
    <scope>NUCLEOTIDE SEQUENCE [LARGE SCALE GENOMIC DNA]</scope>
    <source>
        <strain evidence="6">SpSt-477</strain>
    </source>
</reference>
<dbReference type="Pfam" id="PF04060">
    <property type="entry name" value="FeS"/>
    <property type="match status" value="1"/>
</dbReference>
<protein>
    <submittedName>
        <fullName evidence="6">DUF3786 domain-containing protein</fullName>
    </submittedName>
</protein>
<dbReference type="GO" id="GO:0051539">
    <property type="term" value="F:4 iron, 4 sulfur cluster binding"/>
    <property type="evidence" value="ECO:0007669"/>
    <property type="project" value="UniProtKB-KW"/>
</dbReference>
<evidence type="ECO:0000259" key="5">
    <source>
        <dbReference type="PROSITE" id="PS51656"/>
    </source>
</evidence>
<dbReference type="Gene3D" id="1.10.15.40">
    <property type="entry name" value="Electron transport complex subunit B, putative Fe-S cluster"/>
    <property type="match status" value="1"/>
</dbReference>
<proteinExistence type="predicted"/>
<keyword evidence="3" id="KW-0408">Iron</keyword>
<evidence type="ECO:0000256" key="3">
    <source>
        <dbReference type="ARBA" id="ARBA00023004"/>
    </source>
</evidence>
<gene>
    <name evidence="6" type="ORF">ENS29_08675</name>
</gene>
<keyword evidence="1" id="KW-0004">4Fe-4S</keyword>
<organism evidence="6">
    <name type="scientific">Desulfatirhabdium butyrativorans</name>
    <dbReference type="NCBI Taxonomy" id="340467"/>
    <lineage>
        <taxon>Bacteria</taxon>
        <taxon>Pseudomonadati</taxon>
        <taxon>Thermodesulfobacteriota</taxon>
        <taxon>Desulfobacteria</taxon>
        <taxon>Desulfobacterales</taxon>
        <taxon>Desulfatirhabdiaceae</taxon>
        <taxon>Desulfatirhabdium</taxon>
    </lineage>
</organism>